<accession>A0ABN3C487</accession>
<reference evidence="2 3" key="1">
    <citation type="journal article" date="2019" name="Int. J. Syst. Evol. Microbiol.">
        <title>The Global Catalogue of Microorganisms (GCM) 10K type strain sequencing project: providing services to taxonomists for standard genome sequencing and annotation.</title>
        <authorList>
            <consortium name="The Broad Institute Genomics Platform"/>
            <consortium name="The Broad Institute Genome Sequencing Center for Infectious Disease"/>
            <person name="Wu L."/>
            <person name="Ma J."/>
        </authorList>
    </citation>
    <scope>NUCLEOTIDE SEQUENCE [LARGE SCALE GENOMIC DNA]</scope>
    <source>
        <strain evidence="2 3">JCM 16114</strain>
    </source>
</reference>
<name>A0ABN3C487_9ACTN</name>
<feature type="compositionally biased region" description="Polar residues" evidence="1">
    <location>
        <begin position="1"/>
        <end position="23"/>
    </location>
</feature>
<evidence type="ECO:0000256" key="1">
    <source>
        <dbReference type="SAM" id="MobiDB-lite"/>
    </source>
</evidence>
<evidence type="ECO:0000313" key="3">
    <source>
        <dbReference type="Proteomes" id="UP001499843"/>
    </source>
</evidence>
<protein>
    <submittedName>
        <fullName evidence="2">Uncharacterized protein</fullName>
    </submittedName>
</protein>
<feature type="region of interest" description="Disordered" evidence="1">
    <location>
        <begin position="1"/>
        <end position="44"/>
    </location>
</feature>
<dbReference type="Proteomes" id="UP001499843">
    <property type="component" value="Unassembled WGS sequence"/>
</dbReference>
<sequence length="121" mass="13577">MTGPQDSTSDPPSTESEGDQVSNGRLFPVNTPHAFPHPKPPRHDHVKIDWSESAGRSASFRIRSHTCECLPTIWELCAAGGLLHIRRTERTPQEERVYESPWIRTPEGIALWAALLEGRAR</sequence>
<gene>
    <name evidence="2" type="ORF">GCM10009850_001310</name>
</gene>
<dbReference type="EMBL" id="BAAAQX010000001">
    <property type="protein sequence ID" value="GAA2204007.1"/>
    <property type="molecule type" value="Genomic_DNA"/>
</dbReference>
<keyword evidence="3" id="KW-1185">Reference proteome</keyword>
<comment type="caution">
    <text evidence="2">The sequence shown here is derived from an EMBL/GenBank/DDBJ whole genome shotgun (WGS) entry which is preliminary data.</text>
</comment>
<organism evidence="2 3">
    <name type="scientific">Nonomuraea monospora</name>
    <dbReference type="NCBI Taxonomy" id="568818"/>
    <lineage>
        <taxon>Bacteria</taxon>
        <taxon>Bacillati</taxon>
        <taxon>Actinomycetota</taxon>
        <taxon>Actinomycetes</taxon>
        <taxon>Streptosporangiales</taxon>
        <taxon>Streptosporangiaceae</taxon>
        <taxon>Nonomuraea</taxon>
    </lineage>
</organism>
<evidence type="ECO:0000313" key="2">
    <source>
        <dbReference type="EMBL" id="GAA2204007.1"/>
    </source>
</evidence>
<proteinExistence type="predicted"/>